<protein>
    <submittedName>
        <fullName evidence="2">Uncharacterized protein</fullName>
    </submittedName>
</protein>
<dbReference type="AlphaFoldDB" id="A0A4P9Z975"/>
<dbReference type="OrthoDB" id="3364649at2759"/>
<dbReference type="PANTHER" id="PTHR14778:SF2">
    <property type="entry name" value="KINETOCHORE-ASSOCIATED PROTEIN DSN1 HOMOLOG"/>
    <property type="match status" value="1"/>
</dbReference>
<evidence type="ECO:0000313" key="2">
    <source>
        <dbReference type="EMBL" id="RKP28832.1"/>
    </source>
</evidence>
<dbReference type="GO" id="GO:0007059">
    <property type="term" value="P:chromosome segregation"/>
    <property type="evidence" value="ECO:0007669"/>
    <property type="project" value="InterPro"/>
</dbReference>
<dbReference type="GO" id="GO:0051301">
    <property type="term" value="P:cell division"/>
    <property type="evidence" value="ECO:0007669"/>
    <property type="project" value="InterPro"/>
</dbReference>
<dbReference type="InterPro" id="IPR013218">
    <property type="entry name" value="Dsn1/Mis13"/>
</dbReference>
<dbReference type="PANTHER" id="PTHR14778">
    <property type="entry name" value="KINETOCHORE-ASSOCIATED PROTEIN DSN1 HOMOLOG"/>
    <property type="match status" value="1"/>
</dbReference>
<dbReference type="GO" id="GO:0000444">
    <property type="term" value="C:MIS12/MIND type complex"/>
    <property type="evidence" value="ECO:0007669"/>
    <property type="project" value="InterPro"/>
</dbReference>
<sequence length="314" mass="35297">MTFTGSMSSPLARHTAACEDTPTAQTRQLKRTWYSDRGKRIQNIGYESRLNAAVAPSDYIKWLPQDAAAPDKMRQLLIWCFQGQLDRESTEEDPQKKEIAGVAKLIETEILSGLVNGKVSVDWTRTTNDEDLDDTLLTNKRIVKANTVNRRNARDIELFTEKLARLRDEEASWSRAYKVAVRPLETLTTDGNSVTDSAFLAYLQKRADGADLRHDVVERGIEKASNSALACAHKSIKEDLDANTDKIFHLLHRLKQGVVLATKLEQEKFSNKMSHLVRSFASYKASTRGGREYTARDLLRGISRIDVATGKAVK</sequence>
<dbReference type="Pfam" id="PF08202">
    <property type="entry name" value="MIS13"/>
    <property type="match status" value="1"/>
</dbReference>
<reference evidence="3" key="1">
    <citation type="journal article" date="2018" name="Nat. Microbiol.">
        <title>Leveraging single-cell genomics to expand the fungal tree of life.</title>
        <authorList>
            <person name="Ahrendt S.R."/>
            <person name="Quandt C.A."/>
            <person name="Ciobanu D."/>
            <person name="Clum A."/>
            <person name="Salamov A."/>
            <person name="Andreopoulos B."/>
            <person name="Cheng J.F."/>
            <person name="Woyke T."/>
            <person name="Pelin A."/>
            <person name="Henrissat B."/>
            <person name="Reynolds N.K."/>
            <person name="Benny G.L."/>
            <person name="Smith M.E."/>
            <person name="James T.Y."/>
            <person name="Grigoriev I.V."/>
        </authorList>
    </citation>
    <scope>NUCLEOTIDE SEQUENCE [LARGE SCALE GENOMIC DNA]</scope>
    <source>
        <strain evidence="3">Baker2002</strain>
    </source>
</reference>
<dbReference type="EMBL" id="ML004566">
    <property type="protein sequence ID" value="RKP28832.1"/>
    <property type="molecule type" value="Genomic_DNA"/>
</dbReference>
<evidence type="ECO:0000313" key="3">
    <source>
        <dbReference type="Proteomes" id="UP000268321"/>
    </source>
</evidence>
<name>A0A4P9Z975_9ASCO</name>
<gene>
    <name evidence="2" type="ORF">METBISCDRAFT_24775</name>
</gene>
<feature type="region of interest" description="Disordered" evidence="1">
    <location>
        <begin position="1"/>
        <end position="23"/>
    </location>
</feature>
<evidence type="ECO:0000256" key="1">
    <source>
        <dbReference type="SAM" id="MobiDB-lite"/>
    </source>
</evidence>
<accession>A0A4P9Z975</accession>
<proteinExistence type="predicted"/>
<dbReference type="Proteomes" id="UP000268321">
    <property type="component" value="Unassembled WGS sequence"/>
</dbReference>
<organism evidence="2 3">
    <name type="scientific">Metschnikowia bicuspidata</name>
    <dbReference type="NCBI Taxonomy" id="27322"/>
    <lineage>
        <taxon>Eukaryota</taxon>
        <taxon>Fungi</taxon>
        <taxon>Dikarya</taxon>
        <taxon>Ascomycota</taxon>
        <taxon>Saccharomycotina</taxon>
        <taxon>Pichiomycetes</taxon>
        <taxon>Metschnikowiaceae</taxon>
        <taxon>Metschnikowia</taxon>
    </lineage>
</organism>
<keyword evidence="3" id="KW-1185">Reference proteome</keyword>